<name>A0A840DI02_9MICO</name>
<proteinExistence type="predicted"/>
<gene>
    <name evidence="2" type="ORF">F5897_000390</name>
</gene>
<comment type="caution">
    <text evidence="2">The sequence shown here is derived from an EMBL/GenBank/DDBJ whole genome shotgun (WGS) entry which is preliminary data.</text>
</comment>
<evidence type="ECO:0000313" key="2">
    <source>
        <dbReference type="EMBL" id="MBB4071102.1"/>
    </source>
</evidence>
<reference evidence="2" key="1">
    <citation type="submission" date="2020-08" db="EMBL/GenBank/DDBJ databases">
        <title>Sequencing the genomes of 1000 actinobacteria strains.</title>
        <authorList>
            <person name="Klenk H.-P."/>
        </authorList>
    </citation>
    <scope>NUCLEOTIDE SEQUENCE [LARGE SCALE GENOMIC DNA]</scope>
    <source>
        <strain evidence="2">DSM 27064</strain>
    </source>
</reference>
<dbReference type="EMBL" id="JACIFD010000003">
    <property type="protein sequence ID" value="MBB4071102.1"/>
    <property type="molecule type" value="Genomic_DNA"/>
</dbReference>
<keyword evidence="3" id="KW-1185">Reference proteome</keyword>
<organism evidence="2 3">
    <name type="scientific">Canibacter oris</name>
    <dbReference type="NCBI Taxonomy" id="1365628"/>
    <lineage>
        <taxon>Bacteria</taxon>
        <taxon>Bacillati</taxon>
        <taxon>Actinomycetota</taxon>
        <taxon>Actinomycetes</taxon>
        <taxon>Micrococcales</taxon>
        <taxon>Microbacteriaceae</taxon>
        <taxon>Canibacter</taxon>
    </lineage>
</organism>
<protein>
    <submittedName>
        <fullName evidence="2">Uncharacterized protein</fullName>
    </submittedName>
</protein>
<feature type="transmembrane region" description="Helical" evidence="1">
    <location>
        <begin position="65"/>
        <end position="84"/>
    </location>
</feature>
<keyword evidence="1" id="KW-0812">Transmembrane</keyword>
<accession>A0A840DI02</accession>
<sequence>MRIFVLTMGFIIAIFVAFGRVIVDALGANTVWYTCFLAVPYLLLSLLLSHRLGVTARNERPTTRAVWVLAVLSWVSGIAFALTVPDVLPDGSLAAITAPPGADPVTVEIVVALCNPFAIGMFVFLLLACIVSWFNSRPAYVDPED</sequence>
<evidence type="ECO:0000313" key="3">
    <source>
        <dbReference type="Proteomes" id="UP000571183"/>
    </source>
</evidence>
<dbReference type="RefSeq" id="WP_183304284.1">
    <property type="nucleotide sequence ID" value="NZ_JACIFD010000003.1"/>
</dbReference>
<evidence type="ECO:0000256" key="1">
    <source>
        <dbReference type="SAM" id="Phobius"/>
    </source>
</evidence>
<feature type="transmembrane region" description="Helical" evidence="1">
    <location>
        <begin position="29"/>
        <end position="53"/>
    </location>
</feature>
<keyword evidence="1" id="KW-1133">Transmembrane helix</keyword>
<dbReference type="Proteomes" id="UP000571183">
    <property type="component" value="Unassembled WGS sequence"/>
</dbReference>
<feature type="transmembrane region" description="Helical" evidence="1">
    <location>
        <begin position="109"/>
        <end position="134"/>
    </location>
</feature>
<keyword evidence="1" id="KW-0472">Membrane</keyword>
<dbReference type="AlphaFoldDB" id="A0A840DI02"/>